<keyword evidence="4" id="KW-1185">Reference proteome</keyword>
<organism evidence="3 4">
    <name type="scientific">Legionella busanensis</name>
    <dbReference type="NCBI Taxonomy" id="190655"/>
    <lineage>
        <taxon>Bacteria</taxon>
        <taxon>Pseudomonadati</taxon>
        <taxon>Pseudomonadota</taxon>
        <taxon>Gammaproteobacteria</taxon>
        <taxon>Legionellales</taxon>
        <taxon>Legionellaceae</taxon>
        <taxon>Legionella</taxon>
    </lineage>
</organism>
<keyword evidence="1" id="KW-0175">Coiled coil</keyword>
<feature type="transmembrane region" description="Helical" evidence="2">
    <location>
        <begin position="456"/>
        <end position="476"/>
    </location>
</feature>
<sequence length="683" mass="79558">MEFLDIAEKIIPGYSLLSLDERLTFQVSATGQNFITLIKKIKKDISHLQHSLNLFNLLFSSIEKEKEQLADTIKKQIELYKAKAKKDKAFQLIKDKCDFLLLAEDFPKLNRVEETRRQQIINQVYSQAYLHHKIDLKKRLEEARGEFSKVSNWQNQAKIKELEKQYKDAQQTWLTNFDNDLELTELRNNLNLGEIKENLFYLIKYFHLLNYRINTASSQTELEKLLAAINLSNKTPEEINKLEKEQLSSLIYYCMDQISIHDLQFINLKQFNQDQANLIADAILQAFNNHTELSIHELLQQYHQKIKHYIEKQLLLINDPWTQEDKTDSTSSLNSLSYLLSHPIVNQANEFLRRLSDAHAFIQATGFATQNESSFLAIFDFYNYNRAANQVAEAKSILTNLFSPFLPLYTEYKEIALYEKSIFWKLYRTVMPVIIAVSFIVLVASLLSPLGLPELAFAAVFIPALFIGIALATKYVQVKDKVYNGLREAYYGGAYEIPEFQINERMLASFGNYDKAKLARDYYIEAIKTCIELDKFYQSDKEKGILTTEQLEAQKDNAAQLNLLYLEWYDIHSNNELSYTAAPDIIFKRLRNESKKEYQALKETFNQELTKINEAVDRAVNDLEKTLDPKITKNPKKETLKQMSPTLEIHYTPKLFKPRCLTHQQKAQKYVDLAEQLSQPKII</sequence>
<keyword evidence="2" id="KW-0472">Membrane</keyword>
<dbReference type="OrthoDB" id="5653491at2"/>
<accession>A0A378JQK4</accession>
<proteinExistence type="predicted"/>
<evidence type="ECO:0000256" key="2">
    <source>
        <dbReference type="SAM" id="Phobius"/>
    </source>
</evidence>
<keyword evidence="2" id="KW-0812">Transmembrane</keyword>
<name>A0A378JQK4_9GAMM</name>
<dbReference type="EMBL" id="UGOD01000001">
    <property type="protein sequence ID" value="STX52190.1"/>
    <property type="molecule type" value="Genomic_DNA"/>
</dbReference>
<gene>
    <name evidence="3" type="ORF">NCTC13316_02294</name>
</gene>
<evidence type="ECO:0000256" key="1">
    <source>
        <dbReference type="SAM" id="Coils"/>
    </source>
</evidence>
<feature type="coiled-coil region" evidence="1">
    <location>
        <begin position="595"/>
        <end position="626"/>
    </location>
</feature>
<dbReference type="RefSeq" id="WP_115331766.1">
    <property type="nucleotide sequence ID" value="NZ_CAAAHP010000005.1"/>
</dbReference>
<dbReference type="Proteomes" id="UP000254794">
    <property type="component" value="Unassembled WGS sequence"/>
</dbReference>
<evidence type="ECO:0000313" key="3">
    <source>
        <dbReference type="EMBL" id="STX52190.1"/>
    </source>
</evidence>
<dbReference type="AlphaFoldDB" id="A0A378JQK4"/>
<keyword evidence="2" id="KW-1133">Transmembrane helix</keyword>
<evidence type="ECO:0000313" key="4">
    <source>
        <dbReference type="Proteomes" id="UP000254794"/>
    </source>
</evidence>
<reference evidence="3 4" key="1">
    <citation type="submission" date="2018-06" db="EMBL/GenBank/DDBJ databases">
        <authorList>
            <consortium name="Pathogen Informatics"/>
            <person name="Doyle S."/>
        </authorList>
    </citation>
    <scope>NUCLEOTIDE SEQUENCE [LARGE SCALE GENOMIC DNA]</scope>
    <source>
        <strain evidence="3 4">NCTC13316</strain>
    </source>
</reference>
<protein>
    <submittedName>
        <fullName evidence="3">Uncharacterized protein</fullName>
    </submittedName>
</protein>
<feature type="transmembrane region" description="Helical" evidence="2">
    <location>
        <begin position="430"/>
        <end position="450"/>
    </location>
</feature>